<feature type="region of interest" description="Disordered" evidence="1">
    <location>
        <begin position="289"/>
        <end position="313"/>
    </location>
</feature>
<evidence type="ECO:0000313" key="2">
    <source>
        <dbReference type="EMBL" id="KAK1874861.1"/>
    </source>
</evidence>
<reference evidence="2" key="1">
    <citation type="submission" date="2023-04" db="EMBL/GenBank/DDBJ databases">
        <title>Chromosome-level genome of Chaenocephalus aceratus.</title>
        <authorList>
            <person name="Park H."/>
        </authorList>
    </citation>
    <scope>NUCLEOTIDE SEQUENCE</scope>
    <source>
        <strain evidence="2">DE</strain>
        <tissue evidence="2">Muscle</tissue>
    </source>
</reference>
<evidence type="ECO:0000313" key="3">
    <source>
        <dbReference type="Proteomes" id="UP001228049"/>
    </source>
</evidence>
<gene>
    <name evidence="2" type="ORF">KUDE01_006608</name>
</gene>
<organism evidence="2 3">
    <name type="scientific">Dissostichus eleginoides</name>
    <name type="common">Patagonian toothfish</name>
    <name type="synonym">Dissostichus amissus</name>
    <dbReference type="NCBI Taxonomy" id="100907"/>
    <lineage>
        <taxon>Eukaryota</taxon>
        <taxon>Metazoa</taxon>
        <taxon>Chordata</taxon>
        <taxon>Craniata</taxon>
        <taxon>Vertebrata</taxon>
        <taxon>Euteleostomi</taxon>
        <taxon>Actinopterygii</taxon>
        <taxon>Neopterygii</taxon>
        <taxon>Teleostei</taxon>
        <taxon>Neoteleostei</taxon>
        <taxon>Acanthomorphata</taxon>
        <taxon>Eupercaria</taxon>
        <taxon>Perciformes</taxon>
        <taxon>Notothenioidei</taxon>
        <taxon>Nototheniidae</taxon>
        <taxon>Dissostichus</taxon>
    </lineage>
</organism>
<dbReference type="Proteomes" id="UP001228049">
    <property type="component" value="Unassembled WGS sequence"/>
</dbReference>
<feature type="compositionally biased region" description="Basic and acidic residues" evidence="1">
    <location>
        <begin position="101"/>
        <end position="114"/>
    </location>
</feature>
<feature type="region of interest" description="Disordered" evidence="1">
    <location>
        <begin position="221"/>
        <end position="276"/>
    </location>
</feature>
<dbReference type="AlphaFoldDB" id="A0AAD9B196"/>
<dbReference type="EMBL" id="JASDAP010000488">
    <property type="protein sequence ID" value="KAK1874861.1"/>
    <property type="molecule type" value="Genomic_DNA"/>
</dbReference>
<proteinExistence type="predicted"/>
<feature type="compositionally biased region" description="Basic and acidic residues" evidence="1">
    <location>
        <begin position="66"/>
        <end position="88"/>
    </location>
</feature>
<feature type="compositionally biased region" description="Basic residues" evidence="1">
    <location>
        <begin position="49"/>
        <end position="60"/>
    </location>
</feature>
<protein>
    <submittedName>
        <fullName evidence="2">Sodium/hydrogen exchanger 5</fullName>
    </submittedName>
</protein>
<feature type="compositionally biased region" description="Polar residues" evidence="1">
    <location>
        <begin position="289"/>
        <end position="298"/>
    </location>
</feature>
<comment type="caution">
    <text evidence="2">The sequence shown here is derived from an EMBL/GenBank/DDBJ whole genome shotgun (WGS) entry which is preliminary data.</text>
</comment>
<accession>A0AAD9B196</accession>
<evidence type="ECO:0000256" key="1">
    <source>
        <dbReference type="SAM" id="MobiDB-lite"/>
    </source>
</evidence>
<keyword evidence="3" id="KW-1185">Reference proteome</keyword>
<feature type="non-terminal residue" evidence="2">
    <location>
        <position position="1"/>
    </location>
</feature>
<sequence length="362" mass="39140">MASRASFPEVTNVTNYLRENGSGVCLDLQVIDNVPGGQSGGGQRDASLPRRKPYQSHYSRHFMPLGEKERQDREVFQRNMKIRMETFKSSRHKLCSASQRRGSDSKEEGGDKPRRNVSWQDKNPVVVPVESDAEHSDAEKEEDVGITFIARKPETPKPRPKSVPAALEGCESPPPAAPPSPPSLLPWKGGVGSPPPCVSMEATKIIPVDLQRAWNQSISSLESISSPPTPLEPLHPRVSALSRLGGPRPASYTPPGSSASYDPPGGSSASPIATPEDLLLLDGGMLEETSTNKTQCSQRGPEAALWSSSGPSVPREDLKQLCGLHQDPVFPERTEAALWSSSGPSVPREDLKQLCGLHQDPV</sequence>
<feature type="compositionally biased region" description="Pro residues" evidence="1">
    <location>
        <begin position="172"/>
        <end position="184"/>
    </location>
</feature>
<name>A0AAD9B196_DISEL</name>
<feature type="region of interest" description="Disordered" evidence="1">
    <location>
        <begin position="35"/>
        <end position="191"/>
    </location>
</feature>